<sequence length="63" mass="6622">MSFLKKASQGRILLVGALPIIVRHLKVAAPQPVPSADNYSGMGITGQAVAGRLLLTQKLAKIL</sequence>
<name>A0A679IIQ9_9ENTE</name>
<keyword evidence="2" id="KW-1185">Reference proteome</keyword>
<evidence type="ECO:0000313" key="2">
    <source>
        <dbReference type="Proteomes" id="UP000502998"/>
    </source>
</evidence>
<organism evidence="1 2">
    <name type="scientific">Enterococcus saigonensis</name>
    <dbReference type="NCBI Taxonomy" id="1805431"/>
    <lineage>
        <taxon>Bacteria</taxon>
        <taxon>Bacillati</taxon>
        <taxon>Bacillota</taxon>
        <taxon>Bacilli</taxon>
        <taxon>Lactobacillales</taxon>
        <taxon>Enterococcaceae</taxon>
        <taxon>Enterococcus</taxon>
    </lineage>
</organism>
<gene>
    <name evidence="1" type="ORF">EsVE80_14550</name>
</gene>
<dbReference type="AlphaFoldDB" id="A0A679IIQ9"/>
<protein>
    <submittedName>
        <fullName evidence="1">Uncharacterized protein</fullName>
    </submittedName>
</protein>
<reference evidence="1 2" key="1">
    <citation type="submission" date="2020-02" db="EMBL/GenBank/DDBJ databases">
        <title>Characterization of vanA genotype vancomycin-resistant Enterococcus saigonensis VE80.</title>
        <authorList>
            <person name="Harada T."/>
            <person name="Motooka D."/>
            <person name="Nakamura S."/>
            <person name="Yamamoto Y."/>
            <person name="Kawahara R."/>
            <person name="Kawatsu K."/>
        </authorList>
    </citation>
    <scope>NUCLEOTIDE SEQUENCE [LARGE SCALE GENOMIC DNA]</scope>
    <source>
        <strain evidence="1 2">VE80</strain>
    </source>
</reference>
<accession>A0A679IIQ9</accession>
<dbReference type="KEGG" id="esg:EsVE80_14550"/>
<evidence type="ECO:0000313" key="1">
    <source>
        <dbReference type="EMBL" id="BCA85932.1"/>
    </source>
</evidence>
<proteinExistence type="predicted"/>
<dbReference type="Proteomes" id="UP000502998">
    <property type="component" value="Chromosome"/>
</dbReference>
<dbReference type="EMBL" id="AP022822">
    <property type="protein sequence ID" value="BCA85932.1"/>
    <property type="molecule type" value="Genomic_DNA"/>
</dbReference>